<dbReference type="InterPro" id="IPR009029">
    <property type="entry name" value="HMG_CoA_Rdtase_sub-bd_dom_sf"/>
</dbReference>
<proteinExistence type="inferred from homology"/>
<dbReference type="Gene3D" id="3.30.70.420">
    <property type="entry name" value="Hydroxymethylglutaryl-CoA reductase, class I/II, NAD/NADP-binding domain"/>
    <property type="match status" value="1"/>
</dbReference>
<reference evidence="4 5" key="1">
    <citation type="submission" date="2024-03" db="EMBL/GenBank/DDBJ databases">
        <title>Aureococcus anophagefferens CCMP1851 and Kratosvirus quantuckense: Draft genome of a second virus-susceptible host strain in the model system.</title>
        <authorList>
            <person name="Chase E."/>
            <person name="Truchon A.R."/>
            <person name="Schepens W."/>
            <person name="Wilhelm S.W."/>
        </authorList>
    </citation>
    <scope>NUCLEOTIDE SEQUENCE [LARGE SCALE GENOMIC DNA]</scope>
    <source>
        <strain evidence="4 5">CCMP1851</strain>
    </source>
</reference>
<evidence type="ECO:0000313" key="5">
    <source>
        <dbReference type="Proteomes" id="UP001363151"/>
    </source>
</evidence>
<accession>A0ABR1FQP7</accession>
<dbReference type="PANTHER" id="PTHR10572">
    <property type="entry name" value="3-HYDROXY-3-METHYLGLUTARYL-COENZYME A REDUCTASE"/>
    <property type="match status" value="1"/>
</dbReference>
<feature type="region of interest" description="Disordered" evidence="3">
    <location>
        <begin position="203"/>
        <end position="229"/>
    </location>
</feature>
<protein>
    <submittedName>
        <fullName evidence="4">Hydroxymethylglutaryl-coenzyme A reductase</fullName>
    </submittedName>
</protein>
<evidence type="ECO:0000256" key="1">
    <source>
        <dbReference type="ARBA" id="ARBA00007661"/>
    </source>
</evidence>
<dbReference type="InterPro" id="IPR002202">
    <property type="entry name" value="HMG_CoA_Rdtase"/>
</dbReference>
<dbReference type="EMBL" id="JBBJCI010000290">
    <property type="protein sequence ID" value="KAK7235718.1"/>
    <property type="molecule type" value="Genomic_DNA"/>
</dbReference>
<dbReference type="Proteomes" id="UP001363151">
    <property type="component" value="Unassembled WGS sequence"/>
</dbReference>
<evidence type="ECO:0000313" key="4">
    <source>
        <dbReference type="EMBL" id="KAK7235718.1"/>
    </source>
</evidence>
<dbReference type="PANTHER" id="PTHR10572:SF24">
    <property type="entry name" value="3-HYDROXY-3-METHYLGLUTARYL-COENZYME A REDUCTASE"/>
    <property type="match status" value="1"/>
</dbReference>
<keyword evidence="5" id="KW-1185">Reference proteome</keyword>
<evidence type="ECO:0000256" key="3">
    <source>
        <dbReference type="SAM" id="MobiDB-lite"/>
    </source>
</evidence>
<dbReference type="SUPFAM" id="SSF56542">
    <property type="entry name" value="Substrate-binding domain of HMG-CoA reductase"/>
    <property type="match status" value="1"/>
</dbReference>
<organism evidence="4 5">
    <name type="scientific">Aureococcus anophagefferens</name>
    <name type="common">Harmful bloom alga</name>
    <dbReference type="NCBI Taxonomy" id="44056"/>
    <lineage>
        <taxon>Eukaryota</taxon>
        <taxon>Sar</taxon>
        <taxon>Stramenopiles</taxon>
        <taxon>Ochrophyta</taxon>
        <taxon>Pelagophyceae</taxon>
        <taxon>Pelagomonadales</taxon>
        <taxon>Pelagomonadaceae</taxon>
        <taxon>Aureococcus</taxon>
    </lineage>
</organism>
<keyword evidence="2" id="KW-0560">Oxidoreductase</keyword>
<name>A0ABR1FQP7_AURAN</name>
<dbReference type="Gene3D" id="3.90.770.10">
    <property type="entry name" value="3-hydroxy-3-methylglutaryl-coenzyme A Reductase, Chain A, domain 2"/>
    <property type="match status" value="1"/>
</dbReference>
<dbReference type="PROSITE" id="PS50065">
    <property type="entry name" value="HMG_COA_REDUCTASE_4"/>
    <property type="match status" value="1"/>
</dbReference>
<evidence type="ECO:0000256" key="2">
    <source>
        <dbReference type="ARBA" id="ARBA00023002"/>
    </source>
</evidence>
<dbReference type="InterPro" id="IPR023074">
    <property type="entry name" value="HMG_CoA_Rdtase_cat_sf"/>
</dbReference>
<dbReference type="InterPro" id="IPR009023">
    <property type="entry name" value="HMG_CoA_Rdtase_NAD(P)-bd_sf"/>
</dbReference>
<comment type="similarity">
    <text evidence="1">Belongs to the HMG-CoA reductase family.</text>
</comment>
<sequence>MGANLVNTLAEALSDYVASLCGARQRLLASAILSNLATERLARVSATFTPGELAATPDEGATVVDAILEAFDFAGRPVRRRDCVETKSSTRLQSHCLISRGAPTTKRVMNAISSVAVATGQDWRAIEAGAHAYVGYGTSYGPMTAVQERQRRPSAGSITVPMAVGLVGGACKVHPAAKANLNILGVDKAVDLAKVMAARASREPRALKAPRRASSGHMALHARSRGDQA</sequence>
<gene>
    <name evidence="4" type="ORF">SO694_00067046</name>
</gene>
<comment type="caution">
    <text evidence="4">The sequence shown here is derived from an EMBL/GenBank/DDBJ whole genome shotgun (WGS) entry which is preliminary data.</text>
</comment>
<dbReference type="Pfam" id="PF00368">
    <property type="entry name" value="HMG-CoA_red"/>
    <property type="match status" value="1"/>
</dbReference>